<sequence length="128" mass="14042">MKNIVVCIGNGLLSEAIIKMLQNSGEFKPFRVLIQKKSNIANDCEALSADILLLDVSYASGTTMETRLKEVKQVREKIPPCKLVMLCDENSAPDIAREVANAKKDGLIDAFFYSSVTEKYLTAALASL</sequence>
<comment type="caution">
    <text evidence="1">The sequence shown here is derived from an EMBL/GenBank/DDBJ whole genome shotgun (WGS) entry which is preliminary data.</text>
</comment>
<dbReference type="STRING" id="1263015.BN580_00385"/>
<evidence type="ECO:0000313" key="2">
    <source>
        <dbReference type="Proteomes" id="UP000017938"/>
    </source>
</evidence>
<proteinExistence type="predicted"/>
<evidence type="ECO:0008006" key="3">
    <source>
        <dbReference type="Google" id="ProtNLM"/>
    </source>
</evidence>
<gene>
    <name evidence="1" type="ORF">BN580_00385</name>
</gene>
<dbReference type="Proteomes" id="UP000017938">
    <property type="component" value="Unassembled WGS sequence"/>
</dbReference>
<evidence type="ECO:0000313" key="1">
    <source>
        <dbReference type="EMBL" id="CDC77345.1"/>
    </source>
</evidence>
<reference evidence="1" key="1">
    <citation type="submission" date="2012-11" db="EMBL/GenBank/DDBJ databases">
        <title>Dependencies among metagenomic species, viruses, plasmids and units of genetic variation.</title>
        <authorList>
            <person name="Nielsen H.B."/>
            <person name="Almeida M."/>
            <person name="Juncker A.S."/>
            <person name="Rasmussen S."/>
            <person name="Li J."/>
            <person name="Sunagawa S."/>
            <person name="Plichta D."/>
            <person name="Gautier L."/>
            <person name="Le Chatelier E."/>
            <person name="Peletier E."/>
            <person name="Bonde I."/>
            <person name="Nielsen T."/>
            <person name="Manichanh C."/>
            <person name="Arumugam M."/>
            <person name="Batto J."/>
            <person name="Santos M.B.Q.D."/>
            <person name="Blom N."/>
            <person name="Borruel N."/>
            <person name="Burgdorf K.S."/>
            <person name="Boumezbeur F."/>
            <person name="Casellas F."/>
            <person name="Dore J."/>
            <person name="Guarner F."/>
            <person name="Hansen T."/>
            <person name="Hildebrand F."/>
            <person name="Kaas R.S."/>
            <person name="Kennedy S."/>
            <person name="Kristiansen K."/>
            <person name="Kultima J.R."/>
            <person name="Leonard P."/>
            <person name="Levenez F."/>
            <person name="Lund O."/>
            <person name="Moumen B."/>
            <person name="Le Paslier D."/>
            <person name="Pons N."/>
            <person name="Pedersen O."/>
            <person name="Prifti E."/>
            <person name="Qin J."/>
            <person name="Raes J."/>
            <person name="Tap J."/>
            <person name="Tims S."/>
            <person name="Ussery D.W."/>
            <person name="Yamada T."/>
            <person name="MetaHit consortium"/>
            <person name="Renault P."/>
            <person name="Sicheritz-Ponten T."/>
            <person name="Bork P."/>
            <person name="Wang J."/>
            <person name="Brunak S."/>
            <person name="Ehrlich S.D."/>
        </authorList>
    </citation>
    <scope>NUCLEOTIDE SEQUENCE [LARGE SCALE GENOMIC DNA]</scope>
</reference>
<dbReference type="EMBL" id="CBFW010000436">
    <property type="protein sequence ID" value="CDC77345.1"/>
    <property type="molecule type" value="Genomic_DNA"/>
</dbReference>
<dbReference type="AlphaFoldDB" id="R6TYS6"/>
<organism evidence="1 2">
    <name type="scientific">Candidatus Colimorpha enterica</name>
    <dbReference type="NCBI Taxonomy" id="3083063"/>
    <lineage>
        <taxon>Bacteria</taxon>
        <taxon>Pseudomonadati</taxon>
        <taxon>Bacteroidota</taxon>
        <taxon>Bacteroidia</taxon>
        <taxon>Bacteroidales</taxon>
        <taxon>Candidatus Colimorpha</taxon>
    </lineage>
</organism>
<protein>
    <recommendedName>
        <fullName evidence="3">Response regulatory domain-containing protein</fullName>
    </recommendedName>
</protein>
<accession>R6TYS6</accession>
<name>R6TYS6_9BACT</name>